<keyword evidence="3 9" id="KW-0808">Transferase</keyword>
<feature type="transmembrane region" description="Helical" evidence="7">
    <location>
        <begin position="79"/>
        <end position="97"/>
    </location>
</feature>
<feature type="domain" description="Bacterial sugar transferase" evidence="8">
    <location>
        <begin position="242"/>
        <end position="434"/>
    </location>
</feature>
<keyword evidence="5 7" id="KW-1133">Transmembrane helix</keyword>
<accession>A0A1W1CAM6</accession>
<dbReference type="Pfam" id="PF02397">
    <property type="entry name" value="Bac_transf"/>
    <property type="match status" value="1"/>
</dbReference>
<evidence type="ECO:0000256" key="4">
    <source>
        <dbReference type="ARBA" id="ARBA00022692"/>
    </source>
</evidence>
<dbReference type="PANTHER" id="PTHR30576">
    <property type="entry name" value="COLANIC BIOSYNTHESIS UDP-GLUCOSE LIPID CARRIER TRANSFERASE"/>
    <property type="match status" value="1"/>
</dbReference>
<keyword evidence="6 7" id="KW-0472">Membrane</keyword>
<organism evidence="9">
    <name type="scientific">hydrothermal vent metagenome</name>
    <dbReference type="NCBI Taxonomy" id="652676"/>
    <lineage>
        <taxon>unclassified sequences</taxon>
        <taxon>metagenomes</taxon>
        <taxon>ecological metagenomes</taxon>
    </lineage>
</organism>
<evidence type="ECO:0000256" key="3">
    <source>
        <dbReference type="ARBA" id="ARBA00022679"/>
    </source>
</evidence>
<name>A0A1W1CAM6_9ZZZZ</name>
<sequence>MREIVAKLIFVLSDLLIISFSIYLADFIRGNFNEFFGTDHTALLTNYTALLPLYVLPLLLFAYEGIYTYRYDFWHESRLIFKGLIFSALLVFAYLAITKHIGIYSRAVIVMAFLLMAIIIPFSKNLIKKTLYNIGLWRKKAQIYGDDPFLSDEIYGNPYLGYIKPLDSEEPSTVFVNSKDSDADRLKSVISSEIHKRSEVIFVPLVDEYDLTQSHIYELANTRTNLIVFQNRLKSRYRLYMKRVTDLLLSTLIAPFLILPMVLIAYKIRREEPKSTILFKQERLGKDGKIFVCYKFRTMYTNGDELLKSYLDKNPDEVDYYKRYHKYRDDPRVTNIGKTLRRTSLDELPQIFNVFKQEMSFIGPRPYMPIERDEAGMVLNSILRVRPGITGLWQVSGRNDVDFQSRVDLDLWYIRNWNLWMDMVILIKTVKTVFLKEGAK</sequence>
<feature type="transmembrane region" description="Helical" evidence="7">
    <location>
        <begin position="44"/>
        <end position="67"/>
    </location>
</feature>
<dbReference type="AlphaFoldDB" id="A0A1W1CAM6"/>
<proteinExistence type="predicted"/>
<dbReference type="EC" id="2.7.8.6" evidence="9"/>
<evidence type="ECO:0000256" key="7">
    <source>
        <dbReference type="SAM" id="Phobius"/>
    </source>
</evidence>
<evidence type="ECO:0000256" key="6">
    <source>
        <dbReference type="ARBA" id="ARBA00023136"/>
    </source>
</evidence>
<comment type="subcellular location">
    <subcellularLocation>
        <location evidence="1">Cell membrane</location>
    </subcellularLocation>
</comment>
<feature type="transmembrane region" description="Helical" evidence="7">
    <location>
        <begin position="5"/>
        <end position="24"/>
    </location>
</feature>
<reference evidence="9" key="1">
    <citation type="submission" date="2016-10" db="EMBL/GenBank/DDBJ databases">
        <authorList>
            <person name="de Groot N.N."/>
        </authorList>
    </citation>
    <scope>NUCLEOTIDE SEQUENCE</scope>
</reference>
<dbReference type="EMBL" id="FPHC01000067">
    <property type="protein sequence ID" value="SFV62761.1"/>
    <property type="molecule type" value="Genomic_DNA"/>
</dbReference>
<evidence type="ECO:0000256" key="5">
    <source>
        <dbReference type="ARBA" id="ARBA00022989"/>
    </source>
</evidence>
<feature type="transmembrane region" description="Helical" evidence="7">
    <location>
        <begin position="103"/>
        <end position="122"/>
    </location>
</feature>
<dbReference type="InterPro" id="IPR003362">
    <property type="entry name" value="Bact_transf"/>
</dbReference>
<dbReference type="PANTHER" id="PTHR30576:SF4">
    <property type="entry name" value="UNDECAPRENYL-PHOSPHATE GALACTOSE PHOSPHOTRANSFERASE"/>
    <property type="match status" value="1"/>
</dbReference>
<gene>
    <name evidence="9" type="ORF">MNB_SV-6-504</name>
</gene>
<protein>
    <submittedName>
        <fullName evidence="9">Undecaprenyl-phosphate galactose phosphotransferase</fullName>
        <ecNumber evidence="9">2.7.8.6</ecNumber>
    </submittedName>
</protein>
<evidence type="ECO:0000256" key="2">
    <source>
        <dbReference type="ARBA" id="ARBA00022475"/>
    </source>
</evidence>
<keyword evidence="4 7" id="KW-0812">Transmembrane</keyword>
<evidence type="ECO:0000256" key="1">
    <source>
        <dbReference type="ARBA" id="ARBA00004236"/>
    </source>
</evidence>
<keyword evidence="2" id="KW-1003">Cell membrane</keyword>
<evidence type="ECO:0000313" key="9">
    <source>
        <dbReference type="EMBL" id="SFV62761.1"/>
    </source>
</evidence>
<feature type="transmembrane region" description="Helical" evidence="7">
    <location>
        <begin position="244"/>
        <end position="266"/>
    </location>
</feature>
<evidence type="ECO:0000259" key="8">
    <source>
        <dbReference type="Pfam" id="PF02397"/>
    </source>
</evidence>
<dbReference type="GO" id="GO:0005886">
    <property type="term" value="C:plasma membrane"/>
    <property type="evidence" value="ECO:0007669"/>
    <property type="project" value="UniProtKB-SubCell"/>
</dbReference>
<dbReference type="GO" id="GO:0047360">
    <property type="term" value="F:undecaprenyl-phosphate galactose phosphotransferase activity"/>
    <property type="evidence" value="ECO:0007669"/>
    <property type="project" value="UniProtKB-EC"/>
</dbReference>